<organism evidence="1 2">
    <name type="scientific">Actinoplanes oblitus</name>
    <dbReference type="NCBI Taxonomy" id="3040509"/>
    <lineage>
        <taxon>Bacteria</taxon>
        <taxon>Bacillati</taxon>
        <taxon>Actinomycetota</taxon>
        <taxon>Actinomycetes</taxon>
        <taxon>Micromonosporales</taxon>
        <taxon>Micromonosporaceae</taxon>
        <taxon>Actinoplanes</taxon>
    </lineage>
</organism>
<dbReference type="SUPFAM" id="SSF82607">
    <property type="entry name" value="YbaB-like"/>
    <property type="match status" value="1"/>
</dbReference>
<evidence type="ECO:0000313" key="2">
    <source>
        <dbReference type="Proteomes" id="UP001240150"/>
    </source>
</evidence>
<reference evidence="1 2" key="1">
    <citation type="submission" date="2023-06" db="EMBL/GenBank/DDBJ databases">
        <authorList>
            <person name="Yushchuk O."/>
            <person name="Binda E."/>
            <person name="Ruckert-Reed C."/>
            <person name="Fedorenko V."/>
            <person name="Kalinowski J."/>
            <person name="Marinelli F."/>
        </authorList>
    </citation>
    <scope>NUCLEOTIDE SEQUENCE [LARGE SCALE GENOMIC DNA]</scope>
    <source>
        <strain evidence="1 2">NRRL 3884</strain>
    </source>
</reference>
<protein>
    <submittedName>
        <fullName evidence="1">YbaB/EbfC family nucleoid-associated protein</fullName>
    </submittedName>
</protein>
<proteinExistence type="predicted"/>
<dbReference type="EMBL" id="CP126980">
    <property type="protein sequence ID" value="WIM93749.1"/>
    <property type="molecule type" value="Genomic_DNA"/>
</dbReference>
<dbReference type="RefSeq" id="WP_284914956.1">
    <property type="nucleotide sequence ID" value="NZ_CP126980.1"/>
</dbReference>
<evidence type="ECO:0000313" key="1">
    <source>
        <dbReference type="EMBL" id="WIM93749.1"/>
    </source>
</evidence>
<gene>
    <name evidence="1" type="ORF">ACTOB_005735</name>
</gene>
<dbReference type="Pfam" id="PF02575">
    <property type="entry name" value="YbaB_DNA_bd"/>
    <property type="match status" value="1"/>
</dbReference>
<dbReference type="InterPro" id="IPR004401">
    <property type="entry name" value="YbaB/EbfC"/>
</dbReference>
<dbReference type="Gene3D" id="3.30.1310.10">
    <property type="entry name" value="Nucleoid-associated protein YbaB-like domain"/>
    <property type="match status" value="1"/>
</dbReference>
<dbReference type="InterPro" id="IPR036894">
    <property type="entry name" value="YbaB-like_sf"/>
</dbReference>
<dbReference type="Proteomes" id="UP001240150">
    <property type="component" value="Chromosome"/>
</dbReference>
<accession>A0ABY8WBH4</accession>
<keyword evidence="2" id="KW-1185">Reference proteome</keyword>
<name>A0ABY8WBH4_9ACTN</name>
<sequence>MGRLQQFEEEVSRFEARAESADGTVSVLIGGTGDIEVRLRPGALREVTEERLAAKITRAVGDAMWAKRRPGWAPPGSSAP</sequence>